<reference evidence="2 3" key="1">
    <citation type="submission" date="2019-07" db="EMBL/GenBank/DDBJ databases">
        <title>Deinococcus detaillus sp. nov., isolated from humus soil in Antarctica.</title>
        <authorList>
            <person name="Zhang K."/>
        </authorList>
    </citation>
    <scope>NUCLEOTIDE SEQUENCE [LARGE SCALE GENOMIC DNA]</scope>
    <source>
        <strain evidence="2 3">H1</strain>
    </source>
</reference>
<keyword evidence="1" id="KW-1133">Transmembrane helix</keyword>
<proteinExistence type="predicted"/>
<protein>
    <submittedName>
        <fullName evidence="2">Uncharacterized protein</fullName>
    </submittedName>
</protein>
<keyword evidence="1" id="KW-0472">Membrane</keyword>
<dbReference type="AlphaFoldDB" id="A0A553V5J7"/>
<evidence type="ECO:0000313" key="2">
    <source>
        <dbReference type="EMBL" id="TSA87737.1"/>
    </source>
</evidence>
<dbReference type="Proteomes" id="UP000316092">
    <property type="component" value="Unassembled WGS sequence"/>
</dbReference>
<comment type="caution">
    <text evidence="2">The sequence shown here is derived from an EMBL/GenBank/DDBJ whole genome shotgun (WGS) entry which is preliminary data.</text>
</comment>
<keyword evidence="3" id="KW-1185">Reference proteome</keyword>
<organism evidence="2 3">
    <name type="scientific">Deinococcus detaillensis</name>
    <dbReference type="NCBI Taxonomy" id="2592048"/>
    <lineage>
        <taxon>Bacteria</taxon>
        <taxon>Thermotogati</taxon>
        <taxon>Deinococcota</taxon>
        <taxon>Deinococci</taxon>
        <taxon>Deinococcales</taxon>
        <taxon>Deinococcaceae</taxon>
        <taxon>Deinococcus</taxon>
    </lineage>
</organism>
<evidence type="ECO:0000313" key="3">
    <source>
        <dbReference type="Proteomes" id="UP000316092"/>
    </source>
</evidence>
<dbReference type="RefSeq" id="WP_143718956.1">
    <property type="nucleotide sequence ID" value="NZ_VKDB01000001.1"/>
</dbReference>
<keyword evidence="1" id="KW-0812">Transmembrane</keyword>
<name>A0A553V5J7_9DEIO</name>
<accession>A0A553V5J7</accession>
<feature type="transmembrane region" description="Helical" evidence="1">
    <location>
        <begin position="114"/>
        <end position="135"/>
    </location>
</feature>
<feature type="transmembrane region" description="Helical" evidence="1">
    <location>
        <begin position="46"/>
        <end position="68"/>
    </location>
</feature>
<evidence type="ECO:0000256" key="1">
    <source>
        <dbReference type="SAM" id="Phobius"/>
    </source>
</evidence>
<dbReference type="EMBL" id="VKDB01000001">
    <property type="protein sequence ID" value="TSA87737.1"/>
    <property type="molecule type" value="Genomic_DNA"/>
</dbReference>
<feature type="transmembrane region" description="Helical" evidence="1">
    <location>
        <begin position="80"/>
        <end position="102"/>
    </location>
</feature>
<sequence>MLIALRLLVGLVVLVALGNALFPMLVYDGWFVTSPEDLGIRPGTLLHLAGWTLGLGSLLTLLCWPLLLSLFNCVSTIQKLSLILFFAAFCLIGLAFLSYPYLGLSVNQLLRAYQWTRLLSIWTALMTWKSVWPFAQVTGLR</sequence>
<feature type="transmembrane region" description="Helical" evidence="1">
    <location>
        <begin position="7"/>
        <end position="26"/>
    </location>
</feature>
<gene>
    <name evidence="2" type="ORF">FNU79_00260</name>
</gene>